<accession>A0ABM1FAT4</accession>
<feature type="region of interest" description="Disordered" evidence="3">
    <location>
        <begin position="145"/>
        <end position="203"/>
    </location>
</feature>
<dbReference type="InterPro" id="IPR052240">
    <property type="entry name" value="SAP_domain_ribonucleoprotein"/>
</dbReference>
<evidence type="ECO:0000256" key="2">
    <source>
        <dbReference type="ARBA" id="ARBA00046328"/>
    </source>
</evidence>
<evidence type="ECO:0000256" key="3">
    <source>
        <dbReference type="SAM" id="MobiDB-lite"/>
    </source>
</evidence>
<protein>
    <submittedName>
        <fullName evidence="6">Uncharacterized protein LOC106821287 isoform X1</fullName>
    </submittedName>
</protein>
<feature type="compositionally biased region" description="Basic and acidic residues" evidence="3">
    <location>
        <begin position="112"/>
        <end position="126"/>
    </location>
</feature>
<dbReference type="SMART" id="SM00513">
    <property type="entry name" value="SAP"/>
    <property type="match status" value="1"/>
</dbReference>
<dbReference type="PANTHER" id="PTHR46551">
    <property type="entry name" value="SAP DOMAIN-CONTAINING RIBONUCLEOPROTEIN"/>
    <property type="match status" value="1"/>
</dbReference>
<feature type="region of interest" description="Disordered" evidence="3">
    <location>
        <begin position="47"/>
        <end position="88"/>
    </location>
</feature>
<feature type="domain" description="SAP" evidence="4">
    <location>
        <begin position="10"/>
        <end position="44"/>
    </location>
</feature>
<dbReference type="Pfam" id="PF02037">
    <property type="entry name" value="SAP"/>
    <property type="match status" value="1"/>
</dbReference>
<dbReference type="PANTHER" id="PTHR46551:SF1">
    <property type="entry name" value="SAP DOMAIN-CONTAINING RIBONUCLEOPROTEIN"/>
    <property type="match status" value="1"/>
</dbReference>
<sequence>MSENFTDAKLQKLKVVDLKKELKTHGLSIVGNKSELIDRLKHYLREKHGLPKDEENIESEHGEQDDDEEEFGDELLEEVDSGEEGDVSIDADITLALTTGEKSIGSLDSSSAEEKQPVVDQANEKPTEFHEKVVLASLADIPAADRKAQRAQKFSNGSTALDKSSADPDTKKKLRAERFGLPLKSASQPITGGTESVKADPDKLSKRAERFGLVTKETIENKKIQRAKKFGISTSTTPVTTSAEAKDRDAILNKRKARFVDGAAASLTEAKKKRLEKFGQPA</sequence>
<reference evidence="6" key="1">
    <citation type="submission" date="2025-08" db="UniProtKB">
        <authorList>
            <consortium name="RefSeq"/>
        </authorList>
    </citation>
    <scope>IDENTIFICATION</scope>
</reference>
<dbReference type="PROSITE" id="PS50800">
    <property type="entry name" value="SAP"/>
    <property type="match status" value="1"/>
</dbReference>
<feature type="compositionally biased region" description="Basic and acidic residues" evidence="3">
    <location>
        <begin position="47"/>
        <end position="62"/>
    </location>
</feature>
<evidence type="ECO:0000259" key="4">
    <source>
        <dbReference type="PROSITE" id="PS50800"/>
    </source>
</evidence>
<organism evidence="5 6">
    <name type="scientific">Priapulus caudatus</name>
    <name type="common">Priapulid worm</name>
    <dbReference type="NCBI Taxonomy" id="37621"/>
    <lineage>
        <taxon>Eukaryota</taxon>
        <taxon>Metazoa</taxon>
        <taxon>Ecdysozoa</taxon>
        <taxon>Scalidophora</taxon>
        <taxon>Priapulida</taxon>
        <taxon>Priapulimorpha</taxon>
        <taxon>Priapulimorphida</taxon>
        <taxon>Priapulidae</taxon>
        <taxon>Priapulus</taxon>
    </lineage>
</organism>
<dbReference type="GeneID" id="106821287"/>
<evidence type="ECO:0000256" key="1">
    <source>
        <dbReference type="ARBA" id="ARBA00022553"/>
    </source>
</evidence>
<feature type="compositionally biased region" description="Acidic residues" evidence="3">
    <location>
        <begin position="63"/>
        <end position="88"/>
    </location>
</feature>
<dbReference type="InterPro" id="IPR036361">
    <property type="entry name" value="SAP_dom_sf"/>
</dbReference>
<dbReference type="InterPro" id="IPR003034">
    <property type="entry name" value="SAP_dom"/>
</dbReference>
<proteinExistence type="inferred from homology"/>
<feature type="region of interest" description="Disordered" evidence="3">
    <location>
        <begin position="104"/>
        <end position="126"/>
    </location>
</feature>
<gene>
    <name evidence="6" type="primary">LOC106821287</name>
</gene>
<feature type="compositionally biased region" description="Polar residues" evidence="3">
    <location>
        <begin position="152"/>
        <end position="162"/>
    </location>
</feature>
<evidence type="ECO:0000313" key="5">
    <source>
        <dbReference type="Proteomes" id="UP000695022"/>
    </source>
</evidence>
<feature type="compositionally biased region" description="Polar residues" evidence="3">
    <location>
        <begin position="185"/>
        <end position="194"/>
    </location>
</feature>
<name>A0ABM1FAT4_PRICU</name>
<dbReference type="Gene3D" id="1.10.720.30">
    <property type="entry name" value="SAP domain"/>
    <property type="match status" value="1"/>
</dbReference>
<dbReference type="RefSeq" id="XP_014681555.1">
    <property type="nucleotide sequence ID" value="XM_014826069.1"/>
</dbReference>
<comment type="similarity">
    <text evidence="2">Belongs to the SAP domain-containing ribonucleoprotein family.</text>
</comment>
<evidence type="ECO:0000313" key="6">
    <source>
        <dbReference type="RefSeq" id="XP_014681555.1"/>
    </source>
</evidence>
<keyword evidence="5" id="KW-1185">Reference proteome</keyword>
<dbReference type="Proteomes" id="UP000695022">
    <property type="component" value="Unplaced"/>
</dbReference>
<keyword evidence="1" id="KW-0597">Phosphoprotein</keyword>
<dbReference type="SUPFAM" id="SSF68906">
    <property type="entry name" value="SAP domain"/>
    <property type="match status" value="1"/>
</dbReference>